<evidence type="ECO:0000313" key="3">
    <source>
        <dbReference type="EMBL" id="HGQ63714.1"/>
    </source>
</evidence>
<dbReference type="SUPFAM" id="SSF55282">
    <property type="entry name" value="RL5-like"/>
    <property type="match status" value="1"/>
</dbReference>
<dbReference type="InterPro" id="IPR002739">
    <property type="entry name" value="PAB1135-like"/>
</dbReference>
<dbReference type="PANTHER" id="PTHR39652">
    <property type="entry name" value="UPF0201 PROTEIN TK1335"/>
    <property type="match status" value="1"/>
</dbReference>
<dbReference type="Pfam" id="PF01877">
    <property type="entry name" value="RNA_binding"/>
    <property type="match status" value="1"/>
</dbReference>
<dbReference type="NCBIfam" id="NF001687">
    <property type="entry name" value="PRK00447.1"/>
    <property type="match status" value="1"/>
</dbReference>
<accession>A0A7C4JID8</accession>
<protein>
    <recommendedName>
        <fullName evidence="1">UPF0201 protein ENU08_00475</fullName>
    </recommendedName>
</protein>
<dbReference type="AlphaFoldDB" id="A0A7C4JID8"/>
<dbReference type="EMBL" id="DTCK01000013">
    <property type="protein sequence ID" value="HGQ35553.1"/>
    <property type="molecule type" value="Genomic_DNA"/>
</dbReference>
<proteinExistence type="inferred from homology"/>
<dbReference type="HAMAP" id="MF_01112">
    <property type="entry name" value="UPF0201"/>
    <property type="match status" value="1"/>
</dbReference>
<gene>
    <name evidence="3" type="ORF">ENU08_00475</name>
    <name evidence="2" type="ORF">ENU41_02600</name>
</gene>
<comment type="similarity">
    <text evidence="1">Belongs to the UPF0201 family.</text>
</comment>
<dbReference type="Gene3D" id="3.30.1440.10">
    <property type="match status" value="1"/>
</dbReference>
<dbReference type="PANTHER" id="PTHR39652:SF1">
    <property type="entry name" value="UPF0201 PROTEIN TK1335"/>
    <property type="match status" value="1"/>
</dbReference>
<evidence type="ECO:0000313" key="2">
    <source>
        <dbReference type="EMBL" id="HGQ35553.1"/>
    </source>
</evidence>
<sequence length="146" mass="16596">MVYIRVEVEVRPTEDLAKVLKAVSTVARIDNAKVEDLGRGYKLVVIESADVEVLKPLHSVLRRQRILDTAREYMFKHKRGEILTLMINKQAAYQGHISFVENLNESPLGTITISISSPQIDKIIDWLAPRTAHGRPLWEVEPPKDT</sequence>
<comment type="caution">
    <text evidence="3">The sequence shown here is derived from an EMBL/GenBank/DDBJ whole genome shotgun (WGS) entry which is preliminary data.</text>
</comment>
<reference evidence="3" key="1">
    <citation type="journal article" date="2020" name="mSystems">
        <title>Genome- and Community-Level Interaction Insights into Carbon Utilization and Element Cycling Functions of Hydrothermarchaeota in Hydrothermal Sediment.</title>
        <authorList>
            <person name="Zhou Z."/>
            <person name="Liu Y."/>
            <person name="Xu W."/>
            <person name="Pan J."/>
            <person name="Luo Z.H."/>
            <person name="Li M."/>
        </authorList>
    </citation>
    <scope>NUCLEOTIDE SEQUENCE [LARGE SCALE GENOMIC DNA]</scope>
    <source>
        <strain evidence="3">SpSt-637</strain>
        <strain evidence="2">SpSt-667</strain>
    </source>
</reference>
<name>A0A7C4JID8_9CREN</name>
<evidence type="ECO:0000256" key="1">
    <source>
        <dbReference type="HAMAP-Rule" id="MF_01112"/>
    </source>
</evidence>
<dbReference type="EMBL" id="DTBD01000005">
    <property type="protein sequence ID" value="HGQ63714.1"/>
    <property type="molecule type" value="Genomic_DNA"/>
</dbReference>
<dbReference type="InterPro" id="IPR022803">
    <property type="entry name" value="Ribosomal_uL5_dom_sf"/>
</dbReference>
<organism evidence="3">
    <name type="scientific">Ignisphaera aggregans</name>
    <dbReference type="NCBI Taxonomy" id="334771"/>
    <lineage>
        <taxon>Archaea</taxon>
        <taxon>Thermoproteota</taxon>
        <taxon>Thermoprotei</taxon>
        <taxon>Desulfurococcales</taxon>
        <taxon>Desulfurococcaceae</taxon>
        <taxon>Ignisphaera</taxon>
    </lineage>
</organism>